<keyword evidence="6 8" id="KW-0175">Coiled coil</keyword>
<evidence type="ECO:0000256" key="7">
    <source>
        <dbReference type="ARBA" id="ARBA00023136"/>
    </source>
</evidence>
<dbReference type="PROSITE" id="PS51511">
    <property type="entry name" value="FIP_RBD"/>
    <property type="match status" value="1"/>
</dbReference>
<dbReference type="AlphaFoldDB" id="A0A834I335"/>
<dbReference type="EMBL" id="JAACXV010013378">
    <property type="protein sequence ID" value="KAF7273530.1"/>
    <property type="molecule type" value="Genomic_DNA"/>
</dbReference>
<feature type="region of interest" description="Disordered" evidence="9">
    <location>
        <begin position="1"/>
        <end position="134"/>
    </location>
</feature>
<evidence type="ECO:0000256" key="4">
    <source>
        <dbReference type="ARBA" id="ARBA00022448"/>
    </source>
</evidence>
<feature type="compositionally biased region" description="Basic and acidic residues" evidence="9">
    <location>
        <begin position="1"/>
        <end position="14"/>
    </location>
</feature>
<dbReference type="PANTHER" id="PTHR15726">
    <property type="entry name" value="RAB11-FAMILY INTERACTING PROTEIN"/>
    <property type="match status" value="1"/>
</dbReference>
<dbReference type="PANTHER" id="PTHR15726:SF7">
    <property type="entry name" value="NUCLEAR FALLOUT, ISOFORM J"/>
    <property type="match status" value="1"/>
</dbReference>
<organism evidence="11 12">
    <name type="scientific">Rhynchophorus ferrugineus</name>
    <name type="common">Red palm weevil</name>
    <name type="synonym">Curculio ferrugineus</name>
    <dbReference type="NCBI Taxonomy" id="354439"/>
    <lineage>
        <taxon>Eukaryota</taxon>
        <taxon>Metazoa</taxon>
        <taxon>Ecdysozoa</taxon>
        <taxon>Arthropoda</taxon>
        <taxon>Hexapoda</taxon>
        <taxon>Insecta</taxon>
        <taxon>Pterygota</taxon>
        <taxon>Neoptera</taxon>
        <taxon>Endopterygota</taxon>
        <taxon>Coleoptera</taxon>
        <taxon>Polyphaga</taxon>
        <taxon>Cucujiformia</taxon>
        <taxon>Curculionidae</taxon>
        <taxon>Dryophthorinae</taxon>
        <taxon>Rhynchophorus</taxon>
    </lineage>
</organism>
<accession>A0A834I335</accession>
<comment type="caution">
    <text evidence="11">The sequence shown here is derived from an EMBL/GenBank/DDBJ whole genome shotgun (WGS) entry which is preliminary data.</text>
</comment>
<keyword evidence="4" id="KW-0813">Transport</keyword>
<name>A0A834I335_RHYFE</name>
<dbReference type="Gene3D" id="1.20.5.2440">
    <property type="match status" value="1"/>
</dbReference>
<dbReference type="FunFam" id="1.20.5.2440:FF:000003">
    <property type="entry name" value="Nuclear fallout, isoform D"/>
    <property type="match status" value="1"/>
</dbReference>
<dbReference type="InterPro" id="IPR037245">
    <property type="entry name" value="FIP-RBD_C_sf"/>
</dbReference>
<evidence type="ECO:0000256" key="3">
    <source>
        <dbReference type="ARBA" id="ARBA00004654"/>
    </source>
</evidence>
<feature type="region of interest" description="Disordered" evidence="9">
    <location>
        <begin position="152"/>
        <end position="171"/>
    </location>
</feature>
<keyword evidence="5" id="KW-0967">Endosome</keyword>
<feature type="region of interest" description="Disordered" evidence="9">
    <location>
        <begin position="183"/>
        <end position="204"/>
    </location>
</feature>
<evidence type="ECO:0000256" key="9">
    <source>
        <dbReference type="SAM" id="MobiDB-lite"/>
    </source>
</evidence>
<keyword evidence="12" id="KW-1185">Reference proteome</keyword>
<dbReference type="GO" id="GO:0032465">
    <property type="term" value="P:regulation of cytokinesis"/>
    <property type="evidence" value="ECO:0007669"/>
    <property type="project" value="TreeGrafter"/>
</dbReference>
<evidence type="ECO:0000313" key="12">
    <source>
        <dbReference type="Proteomes" id="UP000625711"/>
    </source>
</evidence>
<dbReference type="GO" id="GO:0055038">
    <property type="term" value="C:recycling endosome membrane"/>
    <property type="evidence" value="ECO:0007669"/>
    <property type="project" value="UniProtKB-SubCell"/>
</dbReference>
<dbReference type="Proteomes" id="UP000625711">
    <property type="component" value="Unassembled WGS sequence"/>
</dbReference>
<evidence type="ECO:0000259" key="10">
    <source>
        <dbReference type="PROSITE" id="PS51511"/>
    </source>
</evidence>
<dbReference type="InterPro" id="IPR019018">
    <property type="entry name" value="Rab-bd_FIP-RBD"/>
</dbReference>
<comment type="subcellular location">
    <subcellularLocation>
        <location evidence="2">Cleavage furrow</location>
    </subcellularLocation>
    <subcellularLocation>
        <location evidence="1">Midbody</location>
    </subcellularLocation>
    <subcellularLocation>
        <location evidence="3">Recycling endosome membrane</location>
        <topology evidence="3">Peripheral membrane protein</topology>
    </subcellularLocation>
</comment>
<feature type="coiled-coil region" evidence="8">
    <location>
        <begin position="276"/>
        <end position="473"/>
    </location>
</feature>
<dbReference type="InterPro" id="IPR057316">
    <property type="entry name" value="Rab11-FIP3/4_dom"/>
</dbReference>
<proteinExistence type="predicted"/>
<reference evidence="11" key="1">
    <citation type="submission" date="2020-08" db="EMBL/GenBank/DDBJ databases">
        <title>Genome sequencing and assembly of the red palm weevil Rhynchophorus ferrugineus.</title>
        <authorList>
            <person name="Dias G.B."/>
            <person name="Bergman C.M."/>
            <person name="Manee M."/>
        </authorList>
    </citation>
    <scope>NUCLEOTIDE SEQUENCE</scope>
    <source>
        <strain evidence="11">AA-2017</strain>
        <tissue evidence="11">Whole larva</tissue>
    </source>
</reference>
<dbReference type="Pfam" id="PF25450">
    <property type="entry name" value="Rab11-FIP3"/>
    <property type="match status" value="1"/>
</dbReference>
<feature type="compositionally biased region" description="Polar residues" evidence="9">
    <location>
        <begin position="88"/>
        <end position="122"/>
    </location>
</feature>
<feature type="compositionally biased region" description="Low complexity" evidence="9">
    <location>
        <begin position="153"/>
        <end position="163"/>
    </location>
</feature>
<dbReference type="GO" id="GO:0032456">
    <property type="term" value="P:endocytic recycling"/>
    <property type="evidence" value="ECO:0007669"/>
    <property type="project" value="TreeGrafter"/>
</dbReference>
<sequence length="545" mass="62413">MCKVPGGDRRRDQVGEANHTMMSPNDGDTVIVNSGAAPATTHFVVTPPADHSATNGERKSQCSSLSDAENYEWNGEEEADELEKQKRNGNNSINELKSPSGINRNTWLRTSLRRTPSNNPEALSNRRWGSFRHNGRKNQALSSTALASQLYRSSSFNSSGRSSTCDTTDDMYSDASLEEDVHELHNKRRKMGDTKSHVTALSDSESVENDDEYFFDMWEGQFEFLGNSQPDTDAVTYQDDDGSLVYANGLKKHLLYDNDSTFQVLQQKVDVLQDSAQQNDERYTRLKADNAALQARILMLEDQLRDTEYRCEEKIQDEQRRCKELVQRIEREKQLQLENAAIRLQSAQSECDKLKEEVVRQRTKLEKLEKQKDDLTTQMGDVNYELNEAKEEVKECKNRENRLLKDRDAQMQLLEDLSKEIERLKLEHRTPALPTTSPEALRLDELHEEMSMLRAENSQLQEANEELQASLLHAGLETGRMLTNGENSLAHELDIMSQDEVHQALKEQQEVNRQLRTYIEGILLNIVENHPQLLEVKQKKNGLKN</sequence>
<dbReference type="GO" id="GO:0030496">
    <property type="term" value="C:midbody"/>
    <property type="evidence" value="ECO:0007669"/>
    <property type="project" value="UniProtKB-SubCell"/>
</dbReference>
<dbReference type="Pfam" id="PF09457">
    <property type="entry name" value="RBD-FIP"/>
    <property type="match status" value="1"/>
</dbReference>
<dbReference type="GO" id="GO:0032154">
    <property type="term" value="C:cleavage furrow"/>
    <property type="evidence" value="ECO:0007669"/>
    <property type="project" value="UniProtKB-SubCell"/>
</dbReference>
<dbReference type="OrthoDB" id="418358at2759"/>
<protein>
    <recommendedName>
        <fullName evidence="10">FIP-RBD domain-containing protein</fullName>
    </recommendedName>
</protein>
<evidence type="ECO:0000256" key="6">
    <source>
        <dbReference type="ARBA" id="ARBA00023054"/>
    </source>
</evidence>
<dbReference type="SUPFAM" id="SSF144270">
    <property type="entry name" value="Eferin C-derminal domain-like"/>
    <property type="match status" value="1"/>
</dbReference>
<dbReference type="InterPro" id="IPR051977">
    <property type="entry name" value="Rab11-interacting_regulator"/>
</dbReference>
<evidence type="ECO:0000256" key="5">
    <source>
        <dbReference type="ARBA" id="ARBA00022753"/>
    </source>
</evidence>
<evidence type="ECO:0000256" key="1">
    <source>
        <dbReference type="ARBA" id="ARBA00004214"/>
    </source>
</evidence>
<feature type="domain" description="FIP-RBD" evidence="10">
    <location>
        <begin position="475"/>
        <end position="537"/>
    </location>
</feature>
<dbReference type="GO" id="GO:0030139">
    <property type="term" value="C:endocytic vesicle"/>
    <property type="evidence" value="ECO:0007669"/>
    <property type="project" value="TreeGrafter"/>
</dbReference>
<evidence type="ECO:0000256" key="8">
    <source>
        <dbReference type="SAM" id="Coils"/>
    </source>
</evidence>
<evidence type="ECO:0000313" key="11">
    <source>
        <dbReference type="EMBL" id="KAF7273530.1"/>
    </source>
</evidence>
<evidence type="ECO:0000256" key="2">
    <source>
        <dbReference type="ARBA" id="ARBA00004626"/>
    </source>
</evidence>
<keyword evidence="7" id="KW-0472">Membrane</keyword>
<gene>
    <name evidence="11" type="ORF">GWI33_013772</name>
</gene>